<dbReference type="STRING" id="1423726.FC07_GL002293"/>
<dbReference type="InterPro" id="IPR045865">
    <property type="entry name" value="ACT-like_dom_sf"/>
</dbReference>
<dbReference type="UniPathway" id="UPA00049">
    <property type="reaction ID" value="UER00059"/>
</dbReference>
<dbReference type="NCBIfam" id="NF008864">
    <property type="entry name" value="PRK11895.1"/>
    <property type="match status" value="1"/>
</dbReference>
<dbReference type="InterPro" id="IPR019455">
    <property type="entry name" value="Acetolactate_synth_ssu_C"/>
</dbReference>
<dbReference type="GO" id="GO:0003984">
    <property type="term" value="F:acetolactate synthase activity"/>
    <property type="evidence" value="ECO:0007669"/>
    <property type="project" value="UniProtKB-UniRule"/>
</dbReference>
<proteinExistence type="inferred from homology"/>
<dbReference type="InterPro" id="IPR027271">
    <property type="entry name" value="Acetolactate_synth/TF_NikR_C"/>
</dbReference>
<evidence type="ECO:0000256" key="3">
    <source>
        <dbReference type="ARBA" id="ARBA00006341"/>
    </source>
</evidence>
<comment type="caution">
    <text evidence="10">The sequence shown here is derived from an EMBL/GenBank/DDBJ whole genome shotgun (WGS) entry which is preliminary data.</text>
</comment>
<protein>
    <recommendedName>
        <fullName evidence="8">Acetolactate synthase small subunit</fullName>
        <shortName evidence="8">AHAS</shortName>
        <shortName evidence="8">ALS</shortName>
        <ecNumber evidence="8">2.2.1.6</ecNumber>
    </recommendedName>
    <alternativeName>
        <fullName evidence="8">Acetohydroxy-acid synthase small subunit</fullName>
    </alternativeName>
</protein>
<dbReference type="EC" id="2.2.1.6" evidence="8"/>
<keyword evidence="8" id="KW-0808">Transferase</keyword>
<evidence type="ECO:0000313" key="10">
    <source>
        <dbReference type="EMBL" id="KRK39799.1"/>
    </source>
</evidence>
<evidence type="ECO:0000256" key="6">
    <source>
        <dbReference type="ARBA" id="ARBA00023304"/>
    </source>
</evidence>
<evidence type="ECO:0000256" key="8">
    <source>
        <dbReference type="RuleBase" id="RU368092"/>
    </source>
</evidence>
<evidence type="ECO:0000313" key="11">
    <source>
        <dbReference type="Proteomes" id="UP000051461"/>
    </source>
</evidence>
<dbReference type="PATRIC" id="fig|1423726.3.peg.2379"/>
<dbReference type="PROSITE" id="PS51671">
    <property type="entry name" value="ACT"/>
    <property type="match status" value="1"/>
</dbReference>
<dbReference type="Gene3D" id="3.30.70.1150">
    <property type="entry name" value="ACT-like. Chain A, domain 2"/>
    <property type="match status" value="1"/>
</dbReference>
<dbReference type="SUPFAM" id="SSF55021">
    <property type="entry name" value="ACT-like"/>
    <property type="match status" value="2"/>
</dbReference>
<dbReference type="Proteomes" id="UP000051461">
    <property type="component" value="Unassembled WGS sequence"/>
</dbReference>
<feature type="domain" description="ACT" evidence="9">
    <location>
        <begin position="1"/>
        <end position="72"/>
    </location>
</feature>
<dbReference type="Pfam" id="PF22629">
    <property type="entry name" value="ACT_AHAS_ss"/>
    <property type="match status" value="1"/>
</dbReference>
<keyword evidence="5 8" id="KW-0028">Amino-acid biosynthesis</keyword>
<dbReference type="UniPathway" id="UPA00047">
    <property type="reaction ID" value="UER00055"/>
</dbReference>
<dbReference type="GO" id="GO:0005829">
    <property type="term" value="C:cytosol"/>
    <property type="evidence" value="ECO:0007669"/>
    <property type="project" value="TreeGrafter"/>
</dbReference>
<dbReference type="InterPro" id="IPR004789">
    <property type="entry name" value="Acetalactate_synth_ssu"/>
</dbReference>
<dbReference type="InterPro" id="IPR002912">
    <property type="entry name" value="ACT_dom"/>
</dbReference>
<evidence type="ECO:0000256" key="7">
    <source>
        <dbReference type="ARBA" id="ARBA00048670"/>
    </source>
</evidence>
<accession>A0A0R1H9X0</accession>
<comment type="subunit">
    <text evidence="4 8">Dimer of large and small chains.</text>
</comment>
<dbReference type="AlphaFoldDB" id="A0A0R1H9X0"/>
<reference evidence="10 11" key="1">
    <citation type="journal article" date="2015" name="Genome Announc.">
        <title>Expanding the biotechnology potential of lactobacilli through comparative genomics of 213 strains and associated genera.</title>
        <authorList>
            <person name="Sun Z."/>
            <person name="Harris H.M."/>
            <person name="McCann A."/>
            <person name="Guo C."/>
            <person name="Argimon S."/>
            <person name="Zhang W."/>
            <person name="Yang X."/>
            <person name="Jeffery I.B."/>
            <person name="Cooney J.C."/>
            <person name="Kagawa T.F."/>
            <person name="Liu W."/>
            <person name="Song Y."/>
            <person name="Salvetti E."/>
            <person name="Wrobel A."/>
            <person name="Rasinkangas P."/>
            <person name="Parkhill J."/>
            <person name="Rea M.C."/>
            <person name="O'Sullivan O."/>
            <person name="Ritari J."/>
            <person name="Douillard F.P."/>
            <person name="Paul Ross R."/>
            <person name="Yang R."/>
            <person name="Briner A.E."/>
            <person name="Felis G.E."/>
            <person name="de Vos W.M."/>
            <person name="Barrangou R."/>
            <person name="Klaenhammer T.R."/>
            <person name="Caufield P.W."/>
            <person name="Cui Y."/>
            <person name="Zhang H."/>
            <person name="O'Toole P.W."/>
        </authorList>
    </citation>
    <scope>NUCLEOTIDE SEQUENCE [LARGE SCALE GENOMIC DNA]</scope>
    <source>
        <strain evidence="10 11">DSM 20003</strain>
    </source>
</reference>
<dbReference type="GO" id="GO:1990610">
    <property type="term" value="F:acetolactate synthase regulator activity"/>
    <property type="evidence" value="ECO:0007669"/>
    <property type="project" value="UniProtKB-UniRule"/>
</dbReference>
<dbReference type="Gene3D" id="3.30.70.260">
    <property type="match status" value="1"/>
</dbReference>
<evidence type="ECO:0000256" key="4">
    <source>
        <dbReference type="ARBA" id="ARBA00011744"/>
    </source>
</evidence>
<keyword evidence="11" id="KW-1185">Reference proteome</keyword>
<sequence>MMNNNPGVLNRFTSSLTARQVNIDSISISPITDRRTSRVTLVVLLKGQQESQQLLAQLDKQLDVFDLKDITDTHHVERELALIKVNAPANKRAELLAMIAPFRASIIDVGSSDVVIQITGTREKVNALLRITADYGVLQLVRTGVAGFTRAEDQ</sequence>
<comment type="pathway">
    <text evidence="2 8">Amino-acid biosynthesis; L-valine biosynthesis; L-valine from pyruvate: step 1/4.</text>
</comment>
<dbReference type="EMBL" id="AZDA01000039">
    <property type="protein sequence ID" value="KRK39799.1"/>
    <property type="molecule type" value="Genomic_DNA"/>
</dbReference>
<dbReference type="NCBIfam" id="TIGR00119">
    <property type="entry name" value="acolac_sm"/>
    <property type="match status" value="1"/>
</dbReference>
<keyword evidence="6 8" id="KW-0100">Branched-chain amino acid biosynthesis</keyword>
<name>A0A0R1H9X0_9LACO</name>
<gene>
    <name evidence="10" type="ORF">FC07_GL002293</name>
</gene>
<evidence type="ECO:0000256" key="5">
    <source>
        <dbReference type="ARBA" id="ARBA00022605"/>
    </source>
</evidence>
<dbReference type="PANTHER" id="PTHR30239">
    <property type="entry name" value="ACETOLACTATE SYNTHASE SMALL SUBUNIT"/>
    <property type="match status" value="1"/>
</dbReference>
<comment type="catalytic activity">
    <reaction evidence="7 8">
        <text>2 pyruvate + H(+) = (2S)-2-acetolactate + CO2</text>
        <dbReference type="Rhea" id="RHEA:25249"/>
        <dbReference type="ChEBI" id="CHEBI:15361"/>
        <dbReference type="ChEBI" id="CHEBI:15378"/>
        <dbReference type="ChEBI" id="CHEBI:16526"/>
        <dbReference type="ChEBI" id="CHEBI:58476"/>
        <dbReference type="EC" id="2.2.1.6"/>
    </reaction>
</comment>
<dbReference type="Pfam" id="PF10369">
    <property type="entry name" value="ALS_ss_C"/>
    <property type="match status" value="1"/>
</dbReference>
<dbReference type="InterPro" id="IPR054480">
    <property type="entry name" value="AHAS_small-like_ACT"/>
</dbReference>
<comment type="pathway">
    <text evidence="1 8">Amino-acid biosynthesis; L-isoleucine biosynthesis; L-isoleucine from 2-oxobutanoate: step 1/4.</text>
</comment>
<comment type="function">
    <text evidence="8">Catalyzes the conversion of 2 pyruvate molecules into acetolactate in the first common step of the biosynthetic pathway of the branched-amino acids such as leucine, isoleucine, and valine.</text>
</comment>
<comment type="similarity">
    <text evidence="3 8">Belongs to the acetolactate synthase small subunit family.</text>
</comment>
<evidence type="ECO:0000256" key="2">
    <source>
        <dbReference type="ARBA" id="ARBA00005025"/>
    </source>
</evidence>
<evidence type="ECO:0000259" key="9">
    <source>
        <dbReference type="PROSITE" id="PS51671"/>
    </source>
</evidence>
<dbReference type="FunFam" id="3.30.70.1150:FF:000001">
    <property type="entry name" value="Acetolactate synthase small subunit"/>
    <property type="match status" value="1"/>
</dbReference>
<dbReference type="GO" id="GO:0009099">
    <property type="term" value="P:L-valine biosynthetic process"/>
    <property type="evidence" value="ECO:0007669"/>
    <property type="project" value="UniProtKB-UniRule"/>
</dbReference>
<dbReference type="GO" id="GO:0009097">
    <property type="term" value="P:isoleucine biosynthetic process"/>
    <property type="evidence" value="ECO:0007669"/>
    <property type="project" value="UniProtKB-UniRule"/>
</dbReference>
<organism evidence="10 11">
    <name type="scientific">Loigolactobacillus bifermentans DSM 20003</name>
    <dbReference type="NCBI Taxonomy" id="1423726"/>
    <lineage>
        <taxon>Bacteria</taxon>
        <taxon>Bacillati</taxon>
        <taxon>Bacillota</taxon>
        <taxon>Bacilli</taxon>
        <taxon>Lactobacillales</taxon>
        <taxon>Lactobacillaceae</taxon>
        <taxon>Loigolactobacillus</taxon>
    </lineage>
</organism>
<evidence type="ECO:0000256" key="1">
    <source>
        <dbReference type="ARBA" id="ARBA00004974"/>
    </source>
</evidence>
<dbReference type="PANTHER" id="PTHR30239:SF0">
    <property type="entry name" value="ACETOLACTATE SYNTHASE SMALL SUBUNIT 1, CHLOROPLASTIC"/>
    <property type="match status" value="1"/>
</dbReference>